<name>A0A7S2P5F8_9STRA</name>
<organism evidence="1">
    <name type="scientific">Leptocylindrus danicus</name>
    <dbReference type="NCBI Taxonomy" id="163516"/>
    <lineage>
        <taxon>Eukaryota</taxon>
        <taxon>Sar</taxon>
        <taxon>Stramenopiles</taxon>
        <taxon>Ochrophyta</taxon>
        <taxon>Bacillariophyta</taxon>
        <taxon>Coscinodiscophyceae</taxon>
        <taxon>Chaetocerotophycidae</taxon>
        <taxon>Leptocylindrales</taxon>
        <taxon>Leptocylindraceae</taxon>
        <taxon>Leptocylindrus</taxon>
    </lineage>
</organism>
<dbReference type="SUPFAM" id="SSF50978">
    <property type="entry name" value="WD40 repeat-like"/>
    <property type="match status" value="1"/>
</dbReference>
<dbReference type="AlphaFoldDB" id="A0A7S2P5F8"/>
<dbReference type="InterPro" id="IPR036322">
    <property type="entry name" value="WD40_repeat_dom_sf"/>
</dbReference>
<sequence length="137" mass="15209">MNLELLDPFRRQIPERISDTIELPAKVTPGIVAPSDFENYQNQSWIHNTAITYLAVNQSGGKNKQQAQKVSKSGDVPISVQYNRRGSHLAIGYSSGKISVHDFVSNNVISALYYPAKKKQASPMNADVYGDPISFLR</sequence>
<gene>
    <name evidence="1" type="ORF">LDAN0321_LOCUS9601</name>
</gene>
<proteinExistence type="predicted"/>
<dbReference type="EMBL" id="HBGY01014815">
    <property type="protein sequence ID" value="CAD9578444.1"/>
    <property type="molecule type" value="Transcribed_RNA"/>
</dbReference>
<reference evidence="1" key="1">
    <citation type="submission" date="2021-01" db="EMBL/GenBank/DDBJ databases">
        <authorList>
            <person name="Corre E."/>
            <person name="Pelletier E."/>
            <person name="Niang G."/>
            <person name="Scheremetjew M."/>
            <person name="Finn R."/>
            <person name="Kale V."/>
            <person name="Holt S."/>
            <person name="Cochrane G."/>
            <person name="Meng A."/>
            <person name="Brown T."/>
            <person name="Cohen L."/>
        </authorList>
    </citation>
    <scope>NUCLEOTIDE SEQUENCE</scope>
    <source>
        <strain evidence="1">B650</strain>
    </source>
</reference>
<accession>A0A7S2P5F8</accession>
<protein>
    <submittedName>
        <fullName evidence="1">Uncharacterized protein</fullName>
    </submittedName>
</protein>
<evidence type="ECO:0000313" key="1">
    <source>
        <dbReference type="EMBL" id="CAD9578444.1"/>
    </source>
</evidence>